<sequence length="447" mass="49523">MTQNAANSIKQVDTLIHARWVIPVNTNRDILEHHSLAIQGDSIIDILPTTDVDGRYQASQEHNLDRHALIPGFINAHGHAAMSLFRGLADDLPLMDWLNNHIWPAEGRWVSEEFVHDGTRLSIAEMIRCGTTTYSDNYFYPDASASAANNAGMRAQIVFPILDFPTTWGKDADDYIEKGLATHDKFRNHSLVRVGFGPHAPYTVSDEPLKKIATLAEQLDLPVQMHIHESADEINQAMEKDGRRPIQRLADIGFLSPRLQCVHMTQMNEADYQLIARNGCHVVHCPESNLKLASGFMPLDRMQQEGINVALGTDGCASNNDLDMLGEMRTAALLAKAVGHNATALSAHEALAAATINGARAMGIEDQVGSLENGKLADIAAFALDDIENYPLYNPVSQLVYTATRNQATHVWVNGRLLMDNRRLTTLDGPFLIENARQWQKKISERA</sequence>
<dbReference type="EC" id="3.5.4.28" evidence="5"/>
<dbReference type="Pfam" id="PF01979">
    <property type="entry name" value="Amidohydro_1"/>
    <property type="match status" value="1"/>
</dbReference>
<dbReference type="InterPro" id="IPR032466">
    <property type="entry name" value="Metal_Hydrolase"/>
</dbReference>
<comment type="catalytic activity">
    <reaction evidence="5">
        <text>S-adenosyl-L-homocysteine + H2O + H(+) = S-inosyl-L-homocysteine + NH4(+)</text>
        <dbReference type="Rhea" id="RHEA:20716"/>
        <dbReference type="ChEBI" id="CHEBI:15377"/>
        <dbReference type="ChEBI" id="CHEBI:15378"/>
        <dbReference type="ChEBI" id="CHEBI:28938"/>
        <dbReference type="ChEBI" id="CHEBI:57856"/>
        <dbReference type="ChEBI" id="CHEBI:57985"/>
        <dbReference type="EC" id="3.5.4.28"/>
    </reaction>
</comment>
<dbReference type="Gene3D" id="3.20.20.140">
    <property type="entry name" value="Metal-dependent hydrolases"/>
    <property type="match status" value="1"/>
</dbReference>
<feature type="binding site" evidence="5">
    <location>
        <position position="106"/>
    </location>
    <ligand>
        <name>substrate</name>
    </ligand>
</feature>
<dbReference type="RefSeq" id="WP_345199060.1">
    <property type="nucleotide sequence ID" value="NZ_BAABFL010000476.1"/>
</dbReference>
<keyword evidence="2 5" id="KW-0479">Metal-binding</keyword>
<protein>
    <recommendedName>
        <fullName evidence="5">5-methylthioadenosine/S-adenosylhomocysteine deaminase</fullName>
        <shortName evidence="5">MTA/SAH deaminase</shortName>
        <ecNumber evidence="5">3.5.4.28</ecNumber>
        <ecNumber evidence="5">3.5.4.31</ecNumber>
    </recommendedName>
</protein>
<dbReference type="PANTHER" id="PTHR43794:SF11">
    <property type="entry name" value="AMIDOHYDROLASE-RELATED DOMAIN-CONTAINING PROTEIN"/>
    <property type="match status" value="1"/>
</dbReference>
<feature type="binding site" evidence="5">
    <location>
        <position position="77"/>
    </location>
    <ligand>
        <name>Zn(2+)</name>
        <dbReference type="ChEBI" id="CHEBI:29105"/>
    </ligand>
</feature>
<dbReference type="InterPro" id="IPR011059">
    <property type="entry name" value="Metal-dep_hydrolase_composite"/>
</dbReference>
<proteinExistence type="inferred from homology"/>
<evidence type="ECO:0000313" key="8">
    <source>
        <dbReference type="Proteomes" id="UP001500604"/>
    </source>
</evidence>
<comment type="caution">
    <text evidence="5">Lacks conserved residue(s) required for the propagation of feature annotation.</text>
</comment>
<accession>A0ABP8VBY5</accession>
<evidence type="ECO:0000256" key="3">
    <source>
        <dbReference type="ARBA" id="ARBA00022801"/>
    </source>
</evidence>
<feature type="binding site" evidence="5">
    <location>
        <position position="229"/>
    </location>
    <ligand>
        <name>substrate</name>
    </ligand>
</feature>
<dbReference type="SUPFAM" id="SSF51556">
    <property type="entry name" value="Metallo-dependent hydrolases"/>
    <property type="match status" value="1"/>
</dbReference>
<feature type="binding site" evidence="5">
    <location>
        <position position="314"/>
    </location>
    <ligand>
        <name>substrate</name>
    </ligand>
</feature>
<name>A0ABP8VBY5_9GAMM</name>
<evidence type="ECO:0000256" key="1">
    <source>
        <dbReference type="ARBA" id="ARBA00006745"/>
    </source>
</evidence>
<evidence type="ECO:0000313" key="7">
    <source>
        <dbReference type="EMBL" id="GAA4652487.1"/>
    </source>
</evidence>
<comment type="catalytic activity">
    <reaction evidence="5">
        <text>S-methyl-5'-thioadenosine + H2O + H(+) = S-methyl-5'-thioinosine + NH4(+)</text>
        <dbReference type="Rhea" id="RHEA:25025"/>
        <dbReference type="ChEBI" id="CHEBI:15377"/>
        <dbReference type="ChEBI" id="CHEBI:15378"/>
        <dbReference type="ChEBI" id="CHEBI:17509"/>
        <dbReference type="ChEBI" id="CHEBI:28938"/>
        <dbReference type="ChEBI" id="CHEBI:48595"/>
        <dbReference type="EC" id="3.5.4.31"/>
    </reaction>
</comment>
<dbReference type="Proteomes" id="UP001500604">
    <property type="component" value="Unassembled WGS sequence"/>
</dbReference>
<reference evidence="8" key="1">
    <citation type="journal article" date="2019" name="Int. J. Syst. Evol. Microbiol.">
        <title>The Global Catalogue of Microorganisms (GCM) 10K type strain sequencing project: providing services to taxonomists for standard genome sequencing and annotation.</title>
        <authorList>
            <consortium name="The Broad Institute Genomics Platform"/>
            <consortium name="The Broad Institute Genome Sequencing Center for Infectious Disease"/>
            <person name="Wu L."/>
            <person name="Ma J."/>
        </authorList>
    </citation>
    <scope>NUCLEOTIDE SEQUENCE [LARGE SCALE GENOMIC DNA]</scope>
    <source>
        <strain evidence="8">JCM 17805</strain>
    </source>
</reference>
<evidence type="ECO:0000256" key="2">
    <source>
        <dbReference type="ARBA" id="ARBA00022723"/>
    </source>
</evidence>
<keyword evidence="8" id="KW-1185">Reference proteome</keyword>
<evidence type="ECO:0000259" key="6">
    <source>
        <dbReference type="Pfam" id="PF01979"/>
    </source>
</evidence>
<dbReference type="SUPFAM" id="SSF51338">
    <property type="entry name" value="Composite domain of metallo-dependent hydrolases"/>
    <property type="match status" value="1"/>
</dbReference>
<comment type="similarity">
    <text evidence="5">Belongs to the metallo-dependent hydrolases superfamily. MTA/SAH deaminase family.</text>
</comment>
<dbReference type="GO" id="GO:0016787">
    <property type="term" value="F:hydrolase activity"/>
    <property type="evidence" value="ECO:0007669"/>
    <property type="project" value="UniProtKB-KW"/>
</dbReference>
<dbReference type="EC" id="3.5.4.31" evidence="5"/>
<dbReference type="InterPro" id="IPR023512">
    <property type="entry name" value="Deaminase_MtaD/DadD"/>
</dbReference>
<comment type="similarity">
    <text evidence="1">Belongs to the metallo-dependent hydrolases superfamily. ATZ/TRZ family.</text>
</comment>
<dbReference type="EMBL" id="BAABFL010000476">
    <property type="protein sequence ID" value="GAA4652487.1"/>
    <property type="molecule type" value="Genomic_DNA"/>
</dbReference>
<dbReference type="InterPro" id="IPR050287">
    <property type="entry name" value="MTA/SAH_deaminase"/>
</dbReference>
<gene>
    <name evidence="5" type="primary">mtaD</name>
    <name evidence="7" type="ORF">GCM10023116_47710</name>
</gene>
<dbReference type="PANTHER" id="PTHR43794">
    <property type="entry name" value="AMINOHYDROLASE SSNA-RELATED"/>
    <property type="match status" value="1"/>
</dbReference>
<keyword evidence="3 5" id="KW-0378">Hydrolase</keyword>
<organism evidence="7 8">
    <name type="scientific">Kistimonas scapharcae</name>
    <dbReference type="NCBI Taxonomy" id="1036133"/>
    <lineage>
        <taxon>Bacteria</taxon>
        <taxon>Pseudomonadati</taxon>
        <taxon>Pseudomonadota</taxon>
        <taxon>Gammaproteobacteria</taxon>
        <taxon>Oceanospirillales</taxon>
        <taxon>Endozoicomonadaceae</taxon>
        <taxon>Kistimonas</taxon>
    </lineage>
</organism>
<evidence type="ECO:0000256" key="4">
    <source>
        <dbReference type="ARBA" id="ARBA00022833"/>
    </source>
</evidence>
<comment type="caution">
    <text evidence="7">The sequence shown here is derived from an EMBL/GenBank/DDBJ whole genome shotgun (WGS) entry which is preliminary data.</text>
</comment>
<feature type="binding site" evidence="5">
    <location>
        <position position="226"/>
    </location>
    <ligand>
        <name>Zn(2+)</name>
        <dbReference type="ChEBI" id="CHEBI:29105"/>
    </ligand>
</feature>
<feature type="domain" description="Amidohydrolase-related" evidence="6">
    <location>
        <begin position="69"/>
        <end position="417"/>
    </location>
</feature>
<dbReference type="Gene3D" id="2.30.40.10">
    <property type="entry name" value="Urease, subunit C, domain 1"/>
    <property type="match status" value="1"/>
</dbReference>
<comment type="cofactor">
    <cofactor evidence="5">
        <name>Zn(2+)</name>
        <dbReference type="ChEBI" id="CHEBI:29105"/>
    </cofactor>
    <text evidence="5">Binds 1 zinc ion per subunit.</text>
</comment>
<evidence type="ECO:0000256" key="5">
    <source>
        <dbReference type="HAMAP-Rule" id="MF_01281"/>
    </source>
</evidence>
<dbReference type="InterPro" id="IPR006680">
    <property type="entry name" value="Amidohydro-rel"/>
</dbReference>
<keyword evidence="4 5" id="KW-0862">Zinc</keyword>
<dbReference type="NCBIfam" id="NF006549">
    <property type="entry name" value="PRK09045.1"/>
    <property type="match status" value="1"/>
</dbReference>
<feature type="binding site" evidence="5">
    <location>
        <position position="199"/>
    </location>
    <ligand>
        <name>substrate</name>
    </ligand>
</feature>
<comment type="function">
    <text evidence="5">Catalyzes the deamination of 5-methylthioadenosine and S-adenosyl-L-homocysteine into 5-methylthioinosine and S-inosyl-L-homocysteine, respectively. Is also able to deaminate adenosine.</text>
</comment>
<dbReference type="CDD" id="cd01298">
    <property type="entry name" value="ATZ_TRZ_like"/>
    <property type="match status" value="1"/>
</dbReference>
<feature type="binding site" evidence="5">
    <location>
        <position position="79"/>
    </location>
    <ligand>
        <name>Zn(2+)</name>
        <dbReference type="ChEBI" id="CHEBI:29105"/>
    </ligand>
</feature>
<dbReference type="HAMAP" id="MF_01281">
    <property type="entry name" value="MTA_SAH_deamin"/>
    <property type="match status" value="1"/>
</dbReference>
<feature type="binding site" evidence="5">
    <location>
        <position position="314"/>
    </location>
    <ligand>
        <name>Zn(2+)</name>
        <dbReference type="ChEBI" id="CHEBI:29105"/>
    </ligand>
</feature>